<proteinExistence type="predicted"/>
<evidence type="ECO:0000256" key="5">
    <source>
        <dbReference type="SAM" id="MobiDB-lite"/>
    </source>
</evidence>
<keyword evidence="4 6" id="KW-0472">Membrane</keyword>
<evidence type="ECO:0000313" key="7">
    <source>
        <dbReference type="EMBL" id="UOE44825.1"/>
    </source>
</evidence>
<dbReference type="Gene3D" id="1.20.120.1630">
    <property type="match status" value="1"/>
</dbReference>
<feature type="region of interest" description="Disordered" evidence="5">
    <location>
        <begin position="160"/>
        <end position="188"/>
    </location>
</feature>
<feature type="transmembrane region" description="Helical" evidence="6">
    <location>
        <begin position="12"/>
        <end position="33"/>
    </location>
</feature>
<feature type="compositionally biased region" description="Basic and acidic residues" evidence="5">
    <location>
        <begin position="179"/>
        <end position="188"/>
    </location>
</feature>
<gene>
    <name evidence="7" type="ORF">MTO99_03300</name>
</gene>
<protein>
    <submittedName>
        <fullName evidence="7">Isoprenylcysteine carboxylmethyltransferase family protein</fullName>
    </submittedName>
</protein>
<accession>A0ABY4C011</accession>
<evidence type="ECO:0000256" key="3">
    <source>
        <dbReference type="ARBA" id="ARBA00022989"/>
    </source>
</evidence>
<dbReference type="Pfam" id="PF04191">
    <property type="entry name" value="PEMT"/>
    <property type="match status" value="1"/>
</dbReference>
<dbReference type="EMBL" id="CP094528">
    <property type="protein sequence ID" value="UOE44825.1"/>
    <property type="molecule type" value="Genomic_DNA"/>
</dbReference>
<evidence type="ECO:0000256" key="1">
    <source>
        <dbReference type="ARBA" id="ARBA00004127"/>
    </source>
</evidence>
<comment type="subcellular location">
    <subcellularLocation>
        <location evidence="1">Endomembrane system</location>
        <topology evidence="1">Multi-pass membrane protein</topology>
    </subcellularLocation>
</comment>
<dbReference type="RefSeq" id="WP_243556930.1">
    <property type="nucleotide sequence ID" value="NZ_CP094528.1"/>
</dbReference>
<evidence type="ECO:0000256" key="2">
    <source>
        <dbReference type="ARBA" id="ARBA00022692"/>
    </source>
</evidence>
<feature type="transmembrane region" description="Helical" evidence="6">
    <location>
        <begin position="45"/>
        <end position="72"/>
    </location>
</feature>
<feature type="transmembrane region" description="Helical" evidence="6">
    <location>
        <begin position="101"/>
        <end position="134"/>
    </location>
</feature>
<evidence type="ECO:0000256" key="4">
    <source>
        <dbReference type="ARBA" id="ARBA00023136"/>
    </source>
</evidence>
<dbReference type="Proteomes" id="UP000832097">
    <property type="component" value="Chromosome"/>
</dbReference>
<evidence type="ECO:0000256" key="6">
    <source>
        <dbReference type="SAM" id="Phobius"/>
    </source>
</evidence>
<name>A0ABY4C011_9MICO</name>
<evidence type="ECO:0000313" key="8">
    <source>
        <dbReference type="Proteomes" id="UP000832097"/>
    </source>
</evidence>
<keyword evidence="3 6" id="KW-1133">Transmembrane helix</keyword>
<keyword evidence="8" id="KW-1185">Reference proteome</keyword>
<reference evidence="7 8" key="1">
    <citation type="submission" date="2022-03" db="EMBL/GenBank/DDBJ databases">
        <title>Mucilaginibacter sp. isolated from the gut of Protaetia brevitarsis seulensis larvae.</title>
        <authorList>
            <person name="Won M."/>
            <person name="Kim S.-J."/>
            <person name="Kwon S.-W."/>
        </authorList>
    </citation>
    <scope>NUCLEOTIDE SEQUENCE [LARGE SCALE GENOMIC DNA]</scope>
    <source>
        <strain evidence="7 8">CFWR-12</strain>
    </source>
</reference>
<dbReference type="InterPro" id="IPR007318">
    <property type="entry name" value="Phopholipid_MeTrfase"/>
</dbReference>
<keyword evidence="2 6" id="KW-0812">Transmembrane</keyword>
<sequence length="188" mass="20335">MAGAASAARAWIGTIVFLLLAPGVVAGLIPWLITRWQWHDWGGAAWVVVPVAWLAIGVGAACLLFAFALFAVHRGTPAPVAPTETLVVTGVYRFVRNPMYLAVLAIILGQALLFGSWWLVLYAAIALAAVVAFVKGYEEPTLTRTYGEQYLEYRRNVPGGARGSRRGGRDLVRATPEPCAHRDPPHDC</sequence>
<organism evidence="7 8">
    <name type="scientific">Agromyces larvae</name>
    <dbReference type="NCBI Taxonomy" id="2929802"/>
    <lineage>
        <taxon>Bacteria</taxon>
        <taxon>Bacillati</taxon>
        <taxon>Actinomycetota</taxon>
        <taxon>Actinomycetes</taxon>
        <taxon>Micrococcales</taxon>
        <taxon>Microbacteriaceae</taxon>
        <taxon>Agromyces</taxon>
    </lineage>
</organism>